<feature type="compositionally biased region" description="Polar residues" evidence="1">
    <location>
        <begin position="31"/>
        <end position="42"/>
    </location>
</feature>
<feature type="compositionally biased region" description="Low complexity" evidence="1">
    <location>
        <begin position="169"/>
        <end position="184"/>
    </location>
</feature>
<sequence length="823" mass="82354">MSRESDSSSSGARGGGGTAYPSGTPPYGSRQYPSLNPTQQAPQDGADEAEARAAALPEEPRTETTLTTRIKINIPGSRPIPPVVMRKPVGEEGASGAGSGADEERSGGTARRDATLDMGGRGRRESSAPAAEPEGGDSTERTSDWFAPRKQVRPARPAMADQLTGRSGGPDAAASARSGAAEPETTQQFPAPSPPEAPGHRADLPYFGDDPTPTGPTAITPDLGFGASPAAGHGRDDEPVGAGHDYGLPDGGYGGGLGDAGAGDPHGGYRDTHSGAGDPGAGYGGYGGDPGAGFAPDGPSATTGEHLLDPFAPGPGSPYGPTTTGTGEMPVPPGDLFGDRHPGPATGTPPVPGGPTPTPPHGSPVLGGQGTAPEEPVGRTVGPNLFRDDPLPDRGGASSHVSGDTLVGGIPPVPPADRKKKTGAGQGAGSGSGSRGAGAGARSGGGSGKGPRSGSGSGSGSKSSPFPTFEGDPSALDALTAASNSAPPSPPAAAPAAKPAGKPARKGRNKLVLLGAALVGVVGVAYAAGLVMNHADVPNGTTVLGVDIGGSSKEEAVEKLDSRLGKRAQAPLKVTVDGEQHELKPSVAGLSLDTEGTVRDVAGRDYNPVNVIGSLFGGTRTGGDPVVVDEEKLSDALERLAGESGTAREGTIKFVAGKAEPVYGRPGKGLDVAKAVAAVSAAYRDRAETGQDRAVELPVVTRQPKVGRDEVERAMKEFAEPALSGWVYVRAAGLEVPFSEQSIGELLSMKPGADGTLQPVIDTELLKEKYGHMYDQVVIEGGAGDVPLSPQHAAAAMVEALRKTAPAPPEKRVATVQGAKLAS</sequence>
<feature type="compositionally biased region" description="Basic and acidic residues" evidence="1">
    <location>
        <begin position="102"/>
        <end position="126"/>
    </location>
</feature>
<feature type="compositionally biased region" description="Gly residues" evidence="1">
    <location>
        <begin position="277"/>
        <end position="291"/>
    </location>
</feature>
<dbReference type="Proteomes" id="UP000807371">
    <property type="component" value="Unassembled WGS sequence"/>
</dbReference>
<keyword evidence="3" id="KW-1185">Reference proteome</keyword>
<name>A0ABS0NNR1_9ACTN</name>
<evidence type="ECO:0000256" key="1">
    <source>
        <dbReference type="SAM" id="MobiDB-lite"/>
    </source>
</evidence>
<feature type="compositionally biased region" description="Gly residues" evidence="1">
    <location>
        <begin position="249"/>
        <end position="266"/>
    </location>
</feature>
<feature type="compositionally biased region" description="Gly residues" evidence="1">
    <location>
        <begin position="424"/>
        <end position="459"/>
    </location>
</feature>
<feature type="region of interest" description="Disordered" evidence="1">
    <location>
        <begin position="1"/>
        <end position="504"/>
    </location>
</feature>
<dbReference type="EMBL" id="JACYXC010000001">
    <property type="protein sequence ID" value="MBH5336831.1"/>
    <property type="molecule type" value="Genomic_DNA"/>
</dbReference>
<accession>A0ABS0NNR1</accession>
<evidence type="ECO:0000313" key="2">
    <source>
        <dbReference type="EMBL" id="MBH5336831.1"/>
    </source>
</evidence>
<comment type="caution">
    <text evidence="2">The sequence shown here is derived from an EMBL/GenBank/DDBJ whole genome shotgun (WGS) entry which is preliminary data.</text>
</comment>
<feature type="compositionally biased region" description="Low complexity" evidence="1">
    <location>
        <begin position="19"/>
        <end position="28"/>
    </location>
</feature>
<dbReference type="RefSeq" id="WP_197990193.1">
    <property type="nucleotide sequence ID" value="NZ_JACYXC010000001.1"/>
</dbReference>
<evidence type="ECO:0000313" key="3">
    <source>
        <dbReference type="Proteomes" id="UP000807371"/>
    </source>
</evidence>
<gene>
    <name evidence="2" type="ORF">IHE55_19475</name>
</gene>
<feature type="compositionally biased region" description="Low complexity" evidence="1">
    <location>
        <begin position="52"/>
        <end position="68"/>
    </location>
</feature>
<feature type="compositionally biased region" description="Low complexity" evidence="1">
    <location>
        <begin position="319"/>
        <end position="329"/>
    </location>
</feature>
<evidence type="ECO:0008006" key="4">
    <source>
        <dbReference type="Google" id="ProtNLM"/>
    </source>
</evidence>
<feature type="compositionally biased region" description="Pro residues" evidence="1">
    <location>
        <begin position="347"/>
        <end position="362"/>
    </location>
</feature>
<reference evidence="2 3" key="1">
    <citation type="submission" date="2020-09" db="EMBL/GenBank/DDBJ databases">
        <title>Biosynthesis of the nuclear factor of activated T cells inhibitor NFAT-133 and its congeners in Streptomyces pactum.</title>
        <authorList>
            <person name="Zhou W."/>
            <person name="Posri P."/>
            <person name="Abugrain M.E."/>
            <person name="Weisberg A.J."/>
            <person name="Chang J.H."/>
            <person name="Mahmud T."/>
        </authorList>
    </citation>
    <scope>NUCLEOTIDE SEQUENCE [LARGE SCALE GENOMIC DNA]</scope>
    <source>
        <strain evidence="2 3">ATCC 27456</strain>
    </source>
</reference>
<proteinExistence type="predicted"/>
<protein>
    <recommendedName>
        <fullName evidence="4">Peptidoglycan binding domain-containing protein</fullName>
    </recommendedName>
</protein>
<organism evidence="2 3">
    <name type="scientific">Streptomyces pactum</name>
    <dbReference type="NCBI Taxonomy" id="68249"/>
    <lineage>
        <taxon>Bacteria</taxon>
        <taxon>Bacillati</taxon>
        <taxon>Actinomycetota</taxon>
        <taxon>Actinomycetes</taxon>
        <taxon>Kitasatosporales</taxon>
        <taxon>Streptomycetaceae</taxon>
        <taxon>Streptomyces</taxon>
    </lineage>
</organism>